<keyword evidence="3" id="KW-1185">Reference proteome</keyword>
<dbReference type="Proteomes" id="UP000784294">
    <property type="component" value="Unassembled WGS sequence"/>
</dbReference>
<name>A0A3S5CD49_9PLAT</name>
<sequence length="173" mass="17074">MTEFRCTAAVWLYYKVQVDAIHETSSVASSENGLSFPLSSELELIIVHPLISTRRPTSKPSGSMNLAALAAAGGLVPGGNGSLSCSTNGASGGSSGSCGAGGVHLVNHLSQASGGIGIGSGGTGSTNSFVSSNSTGAASMSLLSTTTGMASGTGLSGPRKPGGRNRDRAKSRK</sequence>
<organism evidence="2 3">
    <name type="scientific">Protopolystoma xenopodis</name>
    <dbReference type="NCBI Taxonomy" id="117903"/>
    <lineage>
        <taxon>Eukaryota</taxon>
        <taxon>Metazoa</taxon>
        <taxon>Spiralia</taxon>
        <taxon>Lophotrochozoa</taxon>
        <taxon>Platyhelminthes</taxon>
        <taxon>Monogenea</taxon>
        <taxon>Polyopisthocotylea</taxon>
        <taxon>Polystomatidea</taxon>
        <taxon>Polystomatidae</taxon>
        <taxon>Protopolystoma</taxon>
    </lineage>
</organism>
<dbReference type="EMBL" id="CAAALY010011302">
    <property type="protein sequence ID" value="VEL11264.1"/>
    <property type="molecule type" value="Genomic_DNA"/>
</dbReference>
<comment type="caution">
    <text evidence="2">The sequence shown here is derived from an EMBL/GenBank/DDBJ whole genome shotgun (WGS) entry which is preliminary data.</text>
</comment>
<accession>A0A3S5CD49</accession>
<evidence type="ECO:0000256" key="1">
    <source>
        <dbReference type="SAM" id="MobiDB-lite"/>
    </source>
</evidence>
<evidence type="ECO:0000313" key="3">
    <source>
        <dbReference type="Proteomes" id="UP000784294"/>
    </source>
</evidence>
<dbReference type="AlphaFoldDB" id="A0A3S5CD49"/>
<feature type="compositionally biased region" description="Basic and acidic residues" evidence="1">
    <location>
        <begin position="164"/>
        <end position="173"/>
    </location>
</feature>
<evidence type="ECO:0000313" key="2">
    <source>
        <dbReference type="EMBL" id="VEL11264.1"/>
    </source>
</evidence>
<gene>
    <name evidence="2" type="ORF">PXEA_LOCUS4704</name>
</gene>
<feature type="region of interest" description="Disordered" evidence="1">
    <location>
        <begin position="146"/>
        <end position="173"/>
    </location>
</feature>
<proteinExistence type="predicted"/>
<protein>
    <submittedName>
        <fullName evidence="2">Uncharacterized protein</fullName>
    </submittedName>
</protein>
<reference evidence="2" key="1">
    <citation type="submission" date="2018-11" db="EMBL/GenBank/DDBJ databases">
        <authorList>
            <consortium name="Pathogen Informatics"/>
        </authorList>
    </citation>
    <scope>NUCLEOTIDE SEQUENCE</scope>
</reference>